<reference evidence="3" key="1">
    <citation type="submission" date="2016-04" db="EMBL/GenBank/DDBJ databases">
        <authorList>
            <person name="Osei Sekyere J."/>
            <person name="Sivertsen A."/>
            <person name="Pedersen A.T."/>
            <person name="Sundsfjord A."/>
        </authorList>
    </citation>
    <scope>NUCLEOTIDE SEQUENCE [LARGE SCALE GENOMIC DNA]</scope>
    <source>
        <strain evidence="3">945174350</strain>
    </source>
</reference>
<dbReference type="Proteomes" id="UP000050489">
    <property type="component" value="Unassembled WGS sequence"/>
</dbReference>
<evidence type="ECO:0000259" key="1">
    <source>
        <dbReference type="PROSITE" id="PS52015"/>
    </source>
</evidence>
<proteinExistence type="predicted"/>
<dbReference type="InterPro" id="IPR037682">
    <property type="entry name" value="TonB_C"/>
</dbReference>
<accession>A0A2F0PGB4</accession>
<sequence length="64" mass="6875">MDDDMRKPTFAAAVLCIKPTHGAGAAPCAIIKIIPVFPEQALLKNTNGIVNVKYDIEYDGTVSQ</sequence>
<evidence type="ECO:0000313" key="3">
    <source>
        <dbReference type="Proteomes" id="UP000050489"/>
    </source>
</evidence>
<dbReference type="EMBL" id="LJEX02000107">
    <property type="protein sequence ID" value="OCO83122.1"/>
    <property type="molecule type" value="Genomic_DNA"/>
</dbReference>
<evidence type="ECO:0000313" key="2">
    <source>
        <dbReference type="EMBL" id="OCO83122.1"/>
    </source>
</evidence>
<comment type="caution">
    <text evidence="2">The sequence shown here is derived from an EMBL/GenBank/DDBJ whole genome shotgun (WGS) entry which is preliminary data.</text>
</comment>
<dbReference type="GO" id="GO:0055085">
    <property type="term" value="P:transmembrane transport"/>
    <property type="evidence" value="ECO:0007669"/>
    <property type="project" value="InterPro"/>
</dbReference>
<protein>
    <recommendedName>
        <fullName evidence="1">TonB C-terminal domain-containing protein</fullName>
    </recommendedName>
</protein>
<gene>
    <name evidence="2" type="ORF">AN695_0220010</name>
</gene>
<name>A0A2F0PGB4_SERMA</name>
<dbReference type="AlphaFoldDB" id="A0A2F0PGB4"/>
<organism evidence="2 3">
    <name type="scientific">Serratia marcescens</name>
    <dbReference type="NCBI Taxonomy" id="615"/>
    <lineage>
        <taxon>Bacteria</taxon>
        <taxon>Pseudomonadati</taxon>
        <taxon>Pseudomonadota</taxon>
        <taxon>Gammaproteobacteria</taxon>
        <taxon>Enterobacterales</taxon>
        <taxon>Yersiniaceae</taxon>
        <taxon>Serratia</taxon>
    </lineage>
</organism>
<feature type="domain" description="TonB C-terminal" evidence="1">
    <location>
        <begin position="22"/>
        <end position="64"/>
    </location>
</feature>
<dbReference type="PROSITE" id="PS52015">
    <property type="entry name" value="TONB_CTD"/>
    <property type="match status" value="1"/>
</dbReference>
<dbReference type="SUPFAM" id="SSF74653">
    <property type="entry name" value="TolA/TonB C-terminal domain"/>
    <property type="match status" value="1"/>
</dbReference>